<comment type="catalytic activity">
    <reaction evidence="7">
        <text>L-threonyl-[protein] + ATP = O-phospho-L-threonyl-[protein] + ADP + H(+)</text>
        <dbReference type="Rhea" id="RHEA:46608"/>
        <dbReference type="Rhea" id="RHEA-COMP:11060"/>
        <dbReference type="Rhea" id="RHEA-COMP:11605"/>
        <dbReference type="ChEBI" id="CHEBI:15378"/>
        <dbReference type="ChEBI" id="CHEBI:30013"/>
        <dbReference type="ChEBI" id="CHEBI:30616"/>
        <dbReference type="ChEBI" id="CHEBI:61977"/>
        <dbReference type="ChEBI" id="CHEBI:456216"/>
        <dbReference type="EC" id="2.7.11.1"/>
    </reaction>
</comment>
<evidence type="ECO:0000256" key="8">
    <source>
        <dbReference type="ARBA" id="ARBA00048679"/>
    </source>
</evidence>
<proteinExistence type="predicted"/>
<dbReference type="InterPro" id="IPR011009">
    <property type="entry name" value="Kinase-like_dom_sf"/>
</dbReference>
<dbReference type="Gene3D" id="3.30.200.20">
    <property type="entry name" value="Phosphorylase Kinase, domain 1"/>
    <property type="match status" value="1"/>
</dbReference>
<dbReference type="SMART" id="SM00220">
    <property type="entry name" value="S_TKc"/>
    <property type="match status" value="1"/>
</dbReference>
<dbReference type="CDD" id="cd14014">
    <property type="entry name" value="STKc_PknB_like"/>
    <property type="match status" value="1"/>
</dbReference>
<feature type="domain" description="Protein kinase" evidence="10">
    <location>
        <begin position="19"/>
        <end position="288"/>
    </location>
</feature>
<evidence type="ECO:0000256" key="9">
    <source>
        <dbReference type="SAM" id="MobiDB-lite"/>
    </source>
</evidence>
<dbReference type="GO" id="GO:0004674">
    <property type="term" value="F:protein serine/threonine kinase activity"/>
    <property type="evidence" value="ECO:0007669"/>
    <property type="project" value="UniProtKB-KW"/>
</dbReference>
<sequence>MPVIKRAMALSQGAKIAGYTVERMLGSGGMGEVYLAQHPRLPRHDALKVLRANISADPAYVERFNREADLAAKLWHPHIVGIHDRGKHRNRLWISMDFVDGTDASRLLHDRYPDGMPLPEVLDIVKAVAAALDYAHGRGLLHRDVKPANILISDGDHGERRILLGDFGVARDLGDSAGNGLTATNMTVGTAAYAAPEQLMGLELDGRADQYSLAATAYHLLTGGPLFENSNPAVVIGQHLNAPPPALGDSRPELAPLDAALSRALAKNPDDRFATCTDFANALEHPQNHAATMTAPVPSPNDVPTMLAPVAVPYPSGPAAPPPPNGSRYRRVALVAAAAAVVVAVVAAAALLIKPTEEAPSAEPFSIAGTLQLPPDVVKTNGLPSGFMCAGTRDYGDIGPETPITVENESGELLAKGAIESSSKGGNGCFLKFRVDDVPSGARFYRVHVAQRAEMSYTEEEAKAGIQFLLGTVHDEPTPTTTAPPAKASPPPTATRTVTVTPKAEDTSLQRLRALANNDRPYVAAILADQWVPQISSKRAGLVADGVTWDNARILDQHMRMRATYPDVRLLWSGDWSTYDGRDFWVTIVGLTSDNPGEILAWCSSAGFDRDNCAAKVVSTWRPIAGSTKYN</sequence>
<evidence type="ECO:0000256" key="2">
    <source>
        <dbReference type="ARBA" id="ARBA00022527"/>
    </source>
</evidence>
<keyword evidence="6" id="KW-0067">ATP-binding</keyword>
<dbReference type="AlphaFoldDB" id="A0A2U9PKE6"/>
<feature type="region of interest" description="Disordered" evidence="9">
    <location>
        <begin position="475"/>
        <end position="502"/>
    </location>
</feature>
<keyword evidence="5 11" id="KW-0418">Kinase</keyword>
<dbReference type="PANTHER" id="PTHR43289">
    <property type="entry name" value="MITOGEN-ACTIVATED PROTEIN KINASE KINASE KINASE 20-RELATED"/>
    <property type="match status" value="1"/>
</dbReference>
<evidence type="ECO:0000256" key="6">
    <source>
        <dbReference type="ARBA" id="ARBA00022840"/>
    </source>
</evidence>
<evidence type="ECO:0000256" key="7">
    <source>
        <dbReference type="ARBA" id="ARBA00047899"/>
    </source>
</evidence>
<dbReference type="PROSITE" id="PS00108">
    <property type="entry name" value="PROTEIN_KINASE_ST"/>
    <property type="match status" value="1"/>
</dbReference>
<dbReference type="PROSITE" id="PS50011">
    <property type="entry name" value="PROTEIN_KINASE_DOM"/>
    <property type="match status" value="1"/>
</dbReference>
<dbReference type="EC" id="2.7.11.1" evidence="1"/>
<evidence type="ECO:0000313" key="11">
    <source>
        <dbReference type="EMBL" id="AWT52166.1"/>
    </source>
</evidence>
<dbReference type="SUPFAM" id="SSF56112">
    <property type="entry name" value="Protein kinase-like (PK-like)"/>
    <property type="match status" value="1"/>
</dbReference>
<gene>
    <name evidence="11" type="ORF">D806_011780</name>
</gene>
<protein>
    <recommendedName>
        <fullName evidence="1">non-specific serine/threonine protein kinase</fullName>
        <ecNumber evidence="1">2.7.11.1</ecNumber>
    </recommendedName>
</protein>
<dbReference type="PANTHER" id="PTHR43289:SF6">
    <property type="entry name" value="SERINE_THREONINE-PROTEIN KINASE NEKL-3"/>
    <property type="match status" value="1"/>
</dbReference>
<dbReference type="Gene3D" id="1.10.510.10">
    <property type="entry name" value="Transferase(Phosphotransferase) domain 1"/>
    <property type="match status" value="1"/>
</dbReference>
<name>A0A2U9PKE6_MYCSE</name>
<dbReference type="InterPro" id="IPR000719">
    <property type="entry name" value="Prot_kinase_dom"/>
</dbReference>
<evidence type="ECO:0000256" key="4">
    <source>
        <dbReference type="ARBA" id="ARBA00022741"/>
    </source>
</evidence>
<evidence type="ECO:0000256" key="1">
    <source>
        <dbReference type="ARBA" id="ARBA00012513"/>
    </source>
</evidence>
<dbReference type="EMBL" id="CP027541">
    <property type="protein sequence ID" value="AWT52166.1"/>
    <property type="molecule type" value="Genomic_DNA"/>
</dbReference>
<keyword evidence="2" id="KW-0723">Serine/threonine-protein kinase</keyword>
<reference evidence="11 12" key="1">
    <citation type="journal article" date="2013" name="Genome Announc.">
        <title>Draft genome sequence of MKD8, a conjugal recipient Mycobacterium smegmatis strain.</title>
        <authorList>
            <person name="Gray T.A."/>
            <person name="Palumbo M.J."/>
            <person name="Derbyshire K.M."/>
        </authorList>
    </citation>
    <scope>NUCLEOTIDE SEQUENCE [LARGE SCALE GENOMIC DNA]</scope>
    <source>
        <strain evidence="11 12">MKD8</strain>
    </source>
</reference>
<evidence type="ECO:0000259" key="10">
    <source>
        <dbReference type="PROSITE" id="PS50011"/>
    </source>
</evidence>
<dbReference type="GO" id="GO:0080090">
    <property type="term" value="P:regulation of primary metabolic process"/>
    <property type="evidence" value="ECO:0007669"/>
    <property type="project" value="UniProtKB-ARBA"/>
</dbReference>
<evidence type="ECO:0000256" key="5">
    <source>
        <dbReference type="ARBA" id="ARBA00022777"/>
    </source>
</evidence>
<comment type="catalytic activity">
    <reaction evidence="8">
        <text>L-seryl-[protein] + ATP = O-phospho-L-seryl-[protein] + ADP + H(+)</text>
        <dbReference type="Rhea" id="RHEA:17989"/>
        <dbReference type="Rhea" id="RHEA-COMP:9863"/>
        <dbReference type="Rhea" id="RHEA-COMP:11604"/>
        <dbReference type="ChEBI" id="CHEBI:15378"/>
        <dbReference type="ChEBI" id="CHEBI:29999"/>
        <dbReference type="ChEBI" id="CHEBI:30616"/>
        <dbReference type="ChEBI" id="CHEBI:83421"/>
        <dbReference type="ChEBI" id="CHEBI:456216"/>
        <dbReference type="EC" id="2.7.11.1"/>
    </reaction>
</comment>
<keyword evidence="3" id="KW-0808">Transferase</keyword>
<evidence type="ECO:0000256" key="3">
    <source>
        <dbReference type="ARBA" id="ARBA00022679"/>
    </source>
</evidence>
<dbReference type="Pfam" id="PF00069">
    <property type="entry name" value="Pkinase"/>
    <property type="match status" value="1"/>
</dbReference>
<keyword evidence="4" id="KW-0547">Nucleotide-binding</keyword>
<dbReference type="Proteomes" id="UP000011200">
    <property type="component" value="Chromosome"/>
</dbReference>
<dbReference type="InterPro" id="IPR008271">
    <property type="entry name" value="Ser/Thr_kinase_AS"/>
</dbReference>
<dbReference type="GO" id="GO:0005524">
    <property type="term" value="F:ATP binding"/>
    <property type="evidence" value="ECO:0007669"/>
    <property type="project" value="UniProtKB-KW"/>
</dbReference>
<dbReference type="FunFam" id="3.30.200.20:FF:000035">
    <property type="entry name" value="Serine/threonine protein kinase Stk1"/>
    <property type="match status" value="1"/>
</dbReference>
<reference evidence="12" key="2">
    <citation type="submission" date="2018-03" db="EMBL/GenBank/DDBJ databases">
        <authorList>
            <person name="Derbyshire K."/>
            <person name="Gray T.A."/>
            <person name="Champion M."/>
        </authorList>
    </citation>
    <scope>NUCLEOTIDE SEQUENCE [LARGE SCALE GENOMIC DNA]</scope>
    <source>
        <strain evidence="12">MKD8</strain>
    </source>
</reference>
<evidence type="ECO:0000313" key="12">
    <source>
        <dbReference type="Proteomes" id="UP000011200"/>
    </source>
</evidence>
<organism evidence="11 12">
    <name type="scientific">Mycolicibacterium smegmatis (strain MKD8)</name>
    <name type="common">Mycobacterium smegmatis</name>
    <dbReference type="NCBI Taxonomy" id="1214915"/>
    <lineage>
        <taxon>Bacteria</taxon>
        <taxon>Bacillati</taxon>
        <taxon>Actinomycetota</taxon>
        <taxon>Actinomycetes</taxon>
        <taxon>Mycobacteriales</taxon>
        <taxon>Mycobacteriaceae</taxon>
        <taxon>Mycolicibacterium</taxon>
    </lineage>
</organism>
<accession>A0A2U9PKE6</accession>